<dbReference type="PRINTS" id="PR00369">
    <property type="entry name" value="FLAVODOXIN"/>
</dbReference>
<gene>
    <name evidence="10" type="ORF">GSOID_T00000416001</name>
</gene>
<dbReference type="Pfam" id="PF00175">
    <property type="entry name" value="NAD_binding_1"/>
    <property type="match status" value="1"/>
</dbReference>
<evidence type="ECO:0000256" key="7">
    <source>
        <dbReference type="ARBA" id="ARBA00023002"/>
    </source>
</evidence>
<dbReference type="GO" id="GO:0016491">
    <property type="term" value="F:oxidoreductase activity"/>
    <property type="evidence" value="ECO:0007669"/>
    <property type="project" value="UniProtKB-KW"/>
</dbReference>
<dbReference type="InterPro" id="IPR001709">
    <property type="entry name" value="Flavoprot_Pyr_Nucl_cyt_Rdtase"/>
</dbReference>
<dbReference type="SUPFAM" id="SSF63380">
    <property type="entry name" value="Riboflavin synthase domain-like"/>
    <property type="match status" value="1"/>
</dbReference>
<dbReference type="GO" id="GO:0005829">
    <property type="term" value="C:cytosol"/>
    <property type="evidence" value="ECO:0007669"/>
    <property type="project" value="TreeGrafter"/>
</dbReference>
<dbReference type="InterPro" id="IPR023173">
    <property type="entry name" value="NADPH_Cyt_P450_Rdtase_alpha"/>
</dbReference>
<reference evidence="10 11" key="1">
    <citation type="journal article" date="2010" name="Science">
        <title>Plasticity of animal genome architecture unmasked by rapid evolution of a pelagic tunicate.</title>
        <authorList>
            <person name="Denoeud F."/>
            <person name="Henriet S."/>
            <person name="Mungpakdee S."/>
            <person name="Aury J.M."/>
            <person name="Da Silva C."/>
            <person name="Brinkmann H."/>
            <person name="Mikhaleva J."/>
            <person name="Olsen L.C."/>
            <person name="Jubin C."/>
            <person name="Canestro C."/>
            <person name="Bouquet J.M."/>
            <person name="Danks G."/>
            <person name="Poulain J."/>
            <person name="Campsteijn C."/>
            <person name="Adamski M."/>
            <person name="Cross I."/>
            <person name="Yadetie F."/>
            <person name="Muffato M."/>
            <person name="Louis A."/>
            <person name="Butcher S."/>
            <person name="Tsagkogeorga G."/>
            <person name="Konrad A."/>
            <person name="Singh S."/>
            <person name="Jensen M.F."/>
            <person name="Cong E.H."/>
            <person name="Eikeseth-Otteraa H."/>
            <person name="Noel B."/>
            <person name="Anthouard V."/>
            <person name="Porcel B.M."/>
            <person name="Kachouri-Lafond R."/>
            <person name="Nishino A."/>
            <person name="Ugolini M."/>
            <person name="Chourrout P."/>
            <person name="Nishida H."/>
            <person name="Aasland R."/>
            <person name="Huzurbazar S."/>
            <person name="Westhof E."/>
            <person name="Delsuc F."/>
            <person name="Lehrach H."/>
            <person name="Reinhardt R."/>
            <person name="Weissenbach J."/>
            <person name="Roy S.W."/>
            <person name="Artiguenave F."/>
            <person name="Postlethwait J.H."/>
            <person name="Manak J.R."/>
            <person name="Thompson E.M."/>
            <person name="Jaillon O."/>
            <person name="Du Pasquier L."/>
            <person name="Boudinot P."/>
            <person name="Liberles D.A."/>
            <person name="Volff J.N."/>
            <person name="Philippe H."/>
            <person name="Lenhard B."/>
            <person name="Roest Crollius H."/>
            <person name="Wincker P."/>
            <person name="Chourrout D."/>
        </authorList>
    </citation>
    <scope>NUCLEOTIDE SEQUENCE [LARGE SCALE GENOMIC DNA]</scope>
</reference>
<dbReference type="InterPro" id="IPR003097">
    <property type="entry name" value="CysJ-like_FAD-binding"/>
</dbReference>
<dbReference type="PROSITE" id="PS51384">
    <property type="entry name" value="FAD_FR"/>
    <property type="match status" value="1"/>
</dbReference>
<dbReference type="InterPro" id="IPR008254">
    <property type="entry name" value="Flavodoxin/NO_synth"/>
</dbReference>
<proteinExistence type="predicted"/>
<keyword evidence="3" id="KW-0285">Flavoprotein</keyword>
<keyword evidence="11" id="KW-1185">Reference proteome</keyword>
<dbReference type="OrthoDB" id="1856718at2759"/>
<accession>E4WRN9</accession>
<dbReference type="Proteomes" id="UP000001307">
    <property type="component" value="Unassembled WGS sequence"/>
</dbReference>
<feature type="domain" description="FAD-binding FR-type" evidence="9">
    <location>
        <begin position="189"/>
        <end position="415"/>
    </location>
</feature>
<evidence type="ECO:0008006" key="12">
    <source>
        <dbReference type="Google" id="ProtNLM"/>
    </source>
</evidence>
<dbReference type="InterPro" id="IPR017927">
    <property type="entry name" value="FAD-bd_FR_type"/>
</dbReference>
<dbReference type="EMBL" id="FN653015">
    <property type="protein sequence ID" value="CBY20421.1"/>
    <property type="molecule type" value="Genomic_DNA"/>
</dbReference>
<dbReference type="Gene3D" id="3.40.50.80">
    <property type="entry name" value="Nucleotide-binding domain of ferredoxin-NADP reductase (FNR) module"/>
    <property type="match status" value="1"/>
</dbReference>
<comment type="cofactor">
    <cofactor evidence="1">
        <name>FMN</name>
        <dbReference type="ChEBI" id="CHEBI:58210"/>
    </cofactor>
</comment>
<keyword evidence="4" id="KW-0288">FMN</keyword>
<dbReference type="Pfam" id="PF00667">
    <property type="entry name" value="FAD_binding_1"/>
    <property type="match status" value="1"/>
</dbReference>
<dbReference type="PRINTS" id="PR00371">
    <property type="entry name" value="FPNCR"/>
</dbReference>
<dbReference type="Gene3D" id="1.20.990.10">
    <property type="entry name" value="NADPH-cytochrome p450 Reductase, Chain A, domain 3"/>
    <property type="match status" value="1"/>
</dbReference>
<dbReference type="PANTHER" id="PTHR19384:SF10">
    <property type="entry name" value="NADPH-DEPENDENT DIFLAVIN OXIDOREDUCTASE 1"/>
    <property type="match status" value="1"/>
</dbReference>
<dbReference type="GO" id="GO:0050660">
    <property type="term" value="F:flavin adenine dinucleotide binding"/>
    <property type="evidence" value="ECO:0007669"/>
    <property type="project" value="TreeGrafter"/>
</dbReference>
<evidence type="ECO:0000259" key="9">
    <source>
        <dbReference type="PROSITE" id="PS51384"/>
    </source>
</evidence>
<evidence type="ECO:0000259" key="8">
    <source>
        <dbReference type="PROSITE" id="PS50902"/>
    </source>
</evidence>
<feature type="domain" description="Flavodoxin-like" evidence="8">
    <location>
        <begin position="3"/>
        <end position="150"/>
    </location>
</feature>
<dbReference type="GO" id="GO:0010181">
    <property type="term" value="F:FMN binding"/>
    <property type="evidence" value="ECO:0007669"/>
    <property type="project" value="InterPro"/>
</dbReference>
<dbReference type="AlphaFoldDB" id="E4WRN9"/>
<dbReference type="Gene3D" id="3.40.50.360">
    <property type="match status" value="1"/>
</dbReference>
<keyword evidence="5" id="KW-0274">FAD</keyword>
<comment type="cofactor">
    <cofactor evidence="2">
        <name>FAD</name>
        <dbReference type="ChEBI" id="CHEBI:57692"/>
    </cofactor>
</comment>
<dbReference type="PANTHER" id="PTHR19384">
    <property type="entry name" value="NITRIC OXIDE SYNTHASE-RELATED"/>
    <property type="match status" value="1"/>
</dbReference>
<evidence type="ECO:0000256" key="3">
    <source>
        <dbReference type="ARBA" id="ARBA00022630"/>
    </source>
</evidence>
<evidence type="ECO:0000313" key="11">
    <source>
        <dbReference type="Proteomes" id="UP000001307"/>
    </source>
</evidence>
<evidence type="ECO:0000256" key="4">
    <source>
        <dbReference type="ARBA" id="ARBA00022643"/>
    </source>
</evidence>
<dbReference type="Gene3D" id="2.40.30.10">
    <property type="entry name" value="Translation factors"/>
    <property type="match status" value="1"/>
</dbReference>
<sequence length="550" mass="62221">MNVRIHYGSQTGNTQELAERIFFYLTKHSVKTSLVPIVEADFNDDTVQLFILCISTTGVGETPADSKSFWRMIMKKDFSIRQIPKVKAIVFAMGDSSYKEYNWVGKQLARRLETLGAELVVPTVLCDERHELGFDYGADKGIQSLRDYLISNDSGNFDVRLPFTPRHSLAIADSSIAPNELNAENQSAENCFIGRVVFNKRATSEDHFQETRHLRFTLPDGIHYSAGDVLNIKPRNPPNLVKVAIDALPWDVNLTVAWKEDASLPLSLPMTIEKILESEVDLVGIPKRSFFQILAEYSSDKMEKDRLLEFSEGTDDRWDYANRPRRTLAEALRDFPKSVSDLPIEALLDIFPLIRPRPYSICCHSREYAEILCAIVDYKSRMDTPRVGLCSAYIRQLEDGDVVELSISRGTFNLVRNAEYIMIGPGTGIAPFRSVYQDRISNVRSLLFFGCRAKDKDLYFGDTFSKLTRLNAFSRDSTCKKQYVQEIIKENSQLVFEKIMRGCIILIAGKSKDMPDGVKNAIKMVIAKSANMTGEQANAFLSMLQDQGKT</sequence>
<dbReference type="Pfam" id="PF00258">
    <property type="entry name" value="Flavodoxin_1"/>
    <property type="match status" value="1"/>
</dbReference>
<dbReference type="InterPro" id="IPR017938">
    <property type="entry name" value="Riboflavin_synthase-like_b-brl"/>
</dbReference>
<evidence type="ECO:0000256" key="6">
    <source>
        <dbReference type="ARBA" id="ARBA00022857"/>
    </source>
</evidence>
<dbReference type="InterPro" id="IPR029039">
    <property type="entry name" value="Flavoprotein-like_sf"/>
</dbReference>
<organism evidence="10 11">
    <name type="scientific">Oikopleura dioica</name>
    <name type="common">Tunicate</name>
    <dbReference type="NCBI Taxonomy" id="34765"/>
    <lineage>
        <taxon>Eukaryota</taxon>
        <taxon>Metazoa</taxon>
        <taxon>Chordata</taxon>
        <taxon>Tunicata</taxon>
        <taxon>Appendicularia</taxon>
        <taxon>Copelata</taxon>
        <taxon>Oikopleuridae</taxon>
        <taxon>Oikopleura</taxon>
    </lineage>
</organism>
<protein>
    <recommendedName>
        <fullName evidence="12">NADPH-dependent diflavin oxidoreductase 1</fullName>
    </recommendedName>
</protein>
<evidence type="ECO:0000256" key="1">
    <source>
        <dbReference type="ARBA" id="ARBA00001917"/>
    </source>
</evidence>
<evidence type="ECO:0000256" key="5">
    <source>
        <dbReference type="ARBA" id="ARBA00022827"/>
    </source>
</evidence>
<keyword evidence="6" id="KW-0521">NADP</keyword>
<dbReference type="SUPFAM" id="SSF52218">
    <property type="entry name" value="Flavoproteins"/>
    <property type="match status" value="1"/>
</dbReference>
<evidence type="ECO:0000256" key="2">
    <source>
        <dbReference type="ARBA" id="ARBA00001974"/>
    </source>
</evidence>
<keyword evidence="7" id="KW-0560">Oxidoreductase</keyword>
<dbReference type="SUPFAM" id="SSF52343">
    <property type="entry name" value="Ferredoxin reductase-like, C-terminal NADP-linked domain"/>
    <property type="match status" value="1"/>
</dbReference>
<dbReference type="InterPro" id="IPR001094">
    <property type="entry name" value="Flavdoxin-like"/>
</dbReference>
<dbReference type="InParanoid" id="E4WRN9"/>
<dbReference type="PROSITE" id="PS50902">
    <property type="entry name" value="FLAVODOXIN_LIKE"/>
    <property type="match status" value="1"/>
</dbReference>
<dbReference type="InterPro" id="IPR001433">
    <property type="entry name" value="OxRdtase_FAD/NAD-bd"/>
</dbReference>
<dbReference type="InterPro" id="IPR039261">
    <property type="entry name" value="FNR_nucleotide-bd"/>
</dbReference>
<dbReference type="FunCoup" id="E4WRN9">
    <property type="interactions" value="94"/>
</dbReference>
<evidence type="ECO:0000313" key="10">
    <source>
        <dbReference type="EMBL" id="CBY20421.1"/>
    </source>
</evidence>
<name>E4WRN9_OIKDI</name>